<proteinExistence type="predicted"/>
<evidence type="ECO:0000256" key="15">
    <source>
        <dbReference type="ARBA" id="ARBA00049244"/>
    </source>
</evidence>
<evidence type="ECO:0000256" key="2">
    <source>
        <dbReference type="ARBA" id="ARBA00022695"/>
    </source>
</evidence>
<dbReference type="GO" id="GO:0006310">
    <property type="term" value="P:DNA recombination"/>
    <property type="evidence" value="ECO:0007669"/>
    <property type="project" value="UniProtKB-KW"/>
</dbReference>
<comment type="catalytic activity">
    <reaction evidence="14">
        <text>DNA(n) + a 2'-deoxyribonucleoside 5'-triphosphate = DNA(n+1) + diphosphate</text>
        <dbReference type="Rhea" id="RHEA:22508"/>
        <dbReference type="Rhea" id="RHEA-COMP:17339"/>
        <dbReference type="Rhea" id="RHEA-COMP:17340"/>
        <dbReference type="ChEBI" id="CHEBI:33019"/>
        <dbReference type="ChEBI" id="CHEBI:61560"/>
        <dbReference type="ChEBI" id="CHEBI:173112"/>
        <dbReference type="EC" id="2.7.7.49"/>
    </reaction>
</comment>
<feature type="domain" description="Integrase catalytic" evidence="16">
    <location>
        <begin position="1"/>
        <end position="75"/>
    </location>
</feature>
<dbReference type="InterPro" id="IPR039537">
    <property type="entry name" value="Retrotran_Ty1/copia-like"/>
</dbReference>
<dbReference type="InterPro" id="IPR036397">
    <property type="entry name" value="RNaseH_sf"/>
</dbReference>
<keyword evidence="1" id="KW-0815">Transposition</keyword>
<evidence type="ECO:0000256" key="7">
    <source>
        <dbReference type="ARBA" id="ARBA00022842"/>
    </source>
</evidence>
<comment type="catalytic activity">
    <reaction evidence="15">
        <text>DNA(n) + a 2'-deoxyribonucleoside 5'-triphosphate = DNA(n+1) + diphosphate</text>
        <dbReference type="Rhea" id="RHEA:22508"/>
        <dbReference type="Rhea" id="RHEA-COMP:17339"/>
        <dbReference type="Rhea" id="RHEA-COMP:17340"/>
        <dbReference type="ChEBI" id="CHEBI:33019"/>
        <dbReference type="ChEBI" id="CHEBI:61560"/>
        <dbReference type="ChEBI" id="CHEBI:173112"/>
        <dbReference type="EC" id="2.7.7.7"/>
    </reaction>
</comment>
<accession>A0A0G4PYF5</accession>
<dbReference type="GO" id="GO:0003887">
    <property type="term" value="F:DNA-directed DNA polymerase activity"/>
    <property type="evidence" value="ECO:0007669"/>
    <property type="project" value="UniProtKB-KW"/>
</dbReference>
<name>A0A0G4PYF5_PENC3</name>
<evidence type="ECO:0000256" key="13">
    <source>
        <dbReference type="ARBA" id="ARBA00023172"/>
    </source>
</evidence>
<dbReference type="SUPFAM" id="SSF53098">
    <property type="entry name" value="Ribonuclease H-like"/>
    <property type="match status" value="1"/>
</dbReference>
<dbReference type="GO" id="GO:0003723">
    <property type="term" value="F:RNA binding"/>
    <property type="evidence" value="ECO:0007669"/>
    <property type="project" value="UniProtKB-KW"/>
</dbReference>
<evidence type="ECO:0000256" key="1">
    <source>
        <dbReference type="ARBA" id="ARBA00022578"/>
    </source>
</evidence>
<dbReference type="GO" id="GO:0004519">
    <property type="term" value="F:endonuclease activity"/>
    <property type="evidence" value="ECO:0007669"/>
    <property type="project" value="UniProtKB-KW"/>
</dbReference>
<protein>
    <submittedName>
        <fullName evidence="17">Polynucleotidyl transferase, ribonuclease H fold</fullName>
    </submittedName>
</protein>
<organism evidence="17 18">
    <name type="scientific">Penicillium camemberti (strain FM 013)</name>
    <dbReference type="NCBI Taxonomy" id="1429867"/>
    <lineage>
        <taxon>Eukaryota</taxon>
        <taxon>Fungi</taxon>
        <taxon>Dikarya</taxon>
        <taxon>Ascomycota</taxon>
        <taxon>Pezizomycotina</taxon>
        <taxon>Eurotiomycetes</taxon>
        <taxon>Eurotiomycetidae</taxon>
        <taxon>Eurotiales</taxon>
        <taxon>Aspergillaceae</taxon>
        <taxon>Penicillium</taxon>
    </lineage>
</organism>
<keyword evidence="8" id="KW-0694">RNA-binding</keyword>
<evidence type="ECO:0000256" key="4">
    <source>
        <dbReference type="ARBA" id="ARBA00022723"/>
    </source>
</evidence>
<dbReference type="InterPro" id="IPR012337">
    <property type="entry name" value="RNaseH-like_sf"/>
</dbReference>
<dbReference type="GO" id="GO:0003964">
    <property type="term" value="F:RNA-directed DNA polymerase activity"/>
    <property type="evidence" value="ECO:0007669"/>
    <property type="project" value="UniProtKB-KW"/>
</dbReference>
<dbReference type="GO" id="GO:0005634">
    <property type="term" value="C:nucleus"/>
    <property type="evidence" value="ECO:0007669"/>
    <property type="project" value="UniProtKB-ARBA"/>
</dbReference>
<keyword evidence="10" id="KW-0695">RNA-directed DNA polymerase</keyword>
<keyword evidence="2" id="KW-0548">Nucleotidyltransferase</keyword>
<keyword evidence="18" id="KW-1185">Reference proteome</keyword>
<evidence type="ECO:0000313" key="18">
    <source>
        <dbReference type="Proteomes" id="UP000053732"/>
    </source>
</evidence>
<evidence type="ECO:0000256" key="10">
    <source>
        <dbReference type="ARBA" id="ARBA00022918"/>
    </source>
</evidence>
<evidence type="ECO:0000256" key="5">
    <source>
        <dbReference type="ARBA" id="ARBA00022759"/>
    </source>
</evidence>
<dbReference type="AlphaFoldDB" id="A0A0G4PYF5"/>
<keyword evidence="12" id="KW-0238">DNA-binding</keyword>
<dbReference type="GO" id="GO:0003677">
    <property type="term" value="F:DNA binding"/>
    <property type="evidence" value="ECO:0007669"/>
    <property type="project" value="UniProtKB-KW"/>
</dbReference>
<gene>
    <name evidence="17" type="ORF">PCAMFM013_S138g000001</name>
</gene>
<evidence type="ECO:0000256" key="8">
    <source>
        <dbReference type="ARBA" id="ARBA00022884"/>
    </source>
</evidence>
<keyword evidence="9" id="KW-0229">DNA integration</keyword>
<dbReference type="Gene3D" id="3.30.420.10">
    <property type="entry name" value="Ribonuclease H-like superfamily/Ribonuclease H"/>
    <property type="match status" value="1"/>
</dbReference>
<dbReference type="PANTHER" id="PTHR42648">
    <property type="entry name" value="TRANSPOSASE, PUTATIVE-RELATED"/>
    <property type="match status" value="1"/>
</dbReference>
<evidence type="ECO:0000256" key="9">
    <source>
        <dbReference type="ARBA" id="ARBA00022908"/>
    </source>
</evidence>
<evidence type="ECO:0000313" key="17">
    <source>
        <dbReference type="EMBL" id="CRL31362.1"/>
    </source>
</evidence>
<keyword evidence="3" id="KW-0540">Nuclease</keyword>
<dbReference type="InterPro" id="IPR001584">
    <property type="entry name" value="Integrase_cat-core"/>
</dbReference>
<dbReference type="STRING" id="1429867.A0A0G4PYF5"/>
<keyword evidence="13" id="KW-0233">DNA recombination</keyword>
<evidence type="ECO:0000256" key="6">
    <source>
        <dbReference type="ARBA" id="ARBA00022801"/>
    </source>
</evidence>
<dbReference type="PROSITE" id="PS50994">
    <property type="entry name" value="INTEGRASE"/>
    <property type="match status" value="1"/>
</dbReference>
<evidence type="ECO:0000256" key="12">
    <source>
        <dbReference type="ARBA" id="ARBA00023125"/>
    </source>
</evidence>
<evidence type="ECO:0000256" key="14">
    <source>
        <dbReference type="ARBA" id="ARBA00048173"/>
    </source>
</evidence>
<dbReference type="GO" id="GO:0016787">
    <property type="term" value="F:hydrolase activity"/>
    <property type="evidence" value="ECO:0007669"/>
    <property type="project" value="UniProtKB-KW"/>
</dbReference>
<keyword evidence="7" id="KW-0460">Magnesium</keyword>
<evidence type="ECO:0000256" key="11">
    <source>
        <dbReference type="ARBA" id="ARBA00022932"/>
    </source>
</evidence>
<keyword evidence="17" id="KW-0808">Transferase</keyword>
<dbReference type="GO" id="GO:0032196">
    <property type="term" value="P:transposition"/>
    <property type="evidence" value="ECO:0007669"/>
    <property type="project" value="UniProtKB-KW"/>
</dbReference>
<keyword evidence="11" id="KW-0239">DNA-directed DNA polymerase</keyword>
<sequence length="75" mass="8709">MRWKHERQFGAQIKRFLTDNGREYLPIGIYLESQGVKFDTSPPYCKGQNGLAERTNRTIRERINTLLSDAKLPPS</sequence>
<dbReference type="GO" id="GO:0015074">
    <property type="term" value="P:DNA integration"/>
    <property type="evidence" value="ECO:0007669"/>
    <property type="project" value="UniProtKB-KW"/>
</dbReference>
<dbReference type="GO" id="GO:0046872">
    <property type="term" value="F:metal ion binding"/>
    <property type="evidence" value="ECO:0007669"/>
    <property type="project" value="UniProtKB-KW"/>
</dbReference>
<dbReference type="EMBL" id="HG793268">
    <property type="protein sequence ID" value="CRL31362.1"/>
    <property type="molecule type" value="Genomic_DNA"/>
</dbReference>
<dbReference type="PANTHER" id="PTHR42648:SF11">
    <property type="entry name" value="TRANSPOSON TY4-P GAG-POL POLYPROTEIN"/>
    <property type="match status" value="1"/>
</dbReference>
<dbReference type="Proteomes" id="UP000053732">
    <property type="component" value="Unassembled WGS sequence"/>
</dbReference>
<keyword evidence="5" id="KW-0255">Endonuclease</keyword>
<reference evidence="17 18" key="1">
    <citation type="journal article" date="2014" name="Nat. Commun.">
        <title>Multiple recent horizontal transfers of a large genomic region in cheese making fungi.</title>
        <authorList>
            <person name="Cheeseman K."/>
            <person name="Ropars J."/>
            <person name="Renault P."/>
            <person name="Dupont J."/>
            <person name="Gouzy J."/>
            <person name="Branca A."/>
            <person name="Abraham A.L."/>
            <person name="Ceppi M."/>
            <person name="Conseiller E."/>
            <person name="Debuchy R."/>
            <person name="Malagnac F."/>
            <person name="Goarin A."/>
            <person name="Silar P."/>
            <person name="Lacoste S."/>
            <person name="Sallet E."/>
            <person name="Bensimon A."/>
            <person name="Giraud T."/>
            <person name="Brygoo Y."/>
        </authorList>
    </citation>
    <scope>NUCLEOTIDE SEQUENCE [LARGE SCALE GENOMIC DNA]</scope>
    <source>
        <strain evidence="18">FM 013</strain>
    </source>
</reference>
<evidence type="ECO:0000259" key="16">
    <source>
        <dbReference type="PROSITE" id="PS50994"/>
    </source>
</evidence>
<keyword evidence="4" id="KW-0479">Metal-binding</keyword>
<keyword evidence="6" id="KW-0378">Hydrolase</keyword>
<evidence type="ECO:0000256" key="3">
    <source>
        <dbReference type="ARBA" id="ARBA00022722"/>
    </source>
</evidence>